<organism evidence="3 4">
    <name type="scientific">Actinokineospora soli</name>
    <dbReference type="NCBI Taxonomy" id="1048753"/>
    <lineage>
        <taxon>Bacteria</taxon>
        <taxon>Bacillati</taxon>
        <taxon>Actinomycetota</taxon>
        <taxon>Actinomycetes</taxon>
        <taxon>Pseudonocardiales</taxon>
        <taxon>Pseudonocardiaceae</taxon>
        <taxon>Actinokineospora</taxon>
    </lineage>
</organism>
<feature type="transmembrane region" description="Helical" evidence="2">
    <location>
        <begin position="12"/>
        <end position="30"/>
    </location>
</feature>
<accession>A0ABW2TP87</accession>
<dbReference type="EMBL" id="JBHTEY010000004">
    <property type="protein sequence ID" value="MFC7614343.1"/>
    <property type="molecule type" value="Genomic_DNA"/>
</dbReference>
<dbReference type="Proteomes" id="UP001596512">
    <property type="component" value="Unassembled WGS sequence"/>
</dbReference>
<proteinExistence type="predicted"/>
<comment type="caution">
    <text evidence="3">The sequence shown here is derived from an EMBL/GenBank/DDBJ whole genome shotgun (WGS) entry which is preliminary data.</text>
</comment>
<keyword evidence="2" id="KW-0812">Transmembrane</keyword>
<feature type="region of interest" description="Disordered" evidence="1">
    <location>
        <begin position="35"/>
        <end position="64"/>
    </location>
</feature>
<keyword evidence="2" id="KW-0472">Membrane</keyword>
<keyword evidence="2" id="KW-1133">Transmembrane helix</keyword>
<sequence>MKPQRHRLVNRVLAGATVAVLAAVGLVLLLDDDQPPQTSPAQETGVPQAQCGQPATGYADQPFSPDVARDVAGVHAAACAGDYDALIEFVRTGPAPPPGLSAAEIVDSWRREDPAGVKLRAVAAVLEQPGHGSQGGLTFCDPNTGEVSFSRGTLDIPPGLSAITYPRQGQPLECVKHP</sequence>
<evidence type="ECO:0000313" key="4">
    <source>
        <dbReference type="Proteomes" id="UP001596512"/>
    </source>
</evidence>
<evidence type="ECO:0000256" key="2">
    <source>
        <dbReference type="SAM" id="Phobius"/>
    </source>
</evidence>
<evidence type="ECO:0000313" key="3">
    <source>
        <dbReference type="EMBL" id="MFC7614343.1"/>
    </source>
</evidence>
<protein>
    <submittedName>
        <fullName evidence="3">Uncharacterized protein</fullName>
    </submittedName>
</protein>
<reference evidence="4" key="1">
    <citation type="journal article" date="2019" name="Int. J. Syst. Evol. Microbiol.">
        <title>The Global Catalogue of Microorganisms (GCM) 10K type strain sequencing project: providing services to taxonomists for standard genome sequencing and annotation.</title>
        <authorList>
            <consortium name="The Broad Institute Genomics Platform"/>
            <consortium name="The Broad Institute Genome Sequencing Center for Infectious Disease"/>
            <person name="Wu L."/>
            <person name="Ma J."/>
        </authorList>
    </citation>
    <scope>NUCLEOTIDE SEQUENCE [LARGE SCALE GENOMIC DNA]</scope>
    <source>
        <strain evidence="4">JCM 17695</strain>
    </source>
</reference>
<keyword evidence="4" id="KW-1185">Reference proteome</keyword>
<gene>
    <name evidence="3" type="ORF">ACFQV2_13235</name>
</gene>
<evidence type="ECO:0000256" key="1">
    <source>
        <dbReference type="SAM" id="MobiDB-lite"/>
    </source>
</evidence>
<name>A0ABW2TP87_9PSEU</name>
<feature type="compositionally biased region" description="Polar residues" evidence="1">
    <location>
        <begin position="35"/>
        <end position="53"/>
    </location>
</feature>